<dbReference type="STRING" id="1121338.CLTEP_12420"/>
<reference evidence="2 3" key="1">
    <citation type="submission" date="2016-02" db="EMBL/GenBank/DDBJ databases">
        <title>Genome sequence of Clostridium tepidiprofundi DSM 19306.</title>
        <authorList>
            <person name="Poehlein A."/>
            <person name="Daniel R."/>
        </authorList>
    </citation>
    <scope>NUCLEOTIDE SEQUENCE [LARGE SCALE GENOMIC DNA]</scope>
    <source>
        <strain evidence="2 3">DSM 19306</strain>
    </source>
</reference>
<dbReference type="SUPFAM" id="SSF55797">
    <property type="entry name" value="PR-1-like"/>
    <property type="match status" value="1"/>
</dbReference>
<dbReference type="EMBL" id="LTBA01000010">
    <property type="protein sequence ID" value="KYH34777.1"/>
    <property type="molecule type" value="Genomic_DNA"/>
</dbReference>
<evidence type="ECO:0000259" key="1">
    <source>
        <dbReference type="Pfam" id="PF00188"/>
    </source>
</evidence>
<keyword evidence="3" id="KW-1185">Reference proteome</keyword>
<evidence type="ECO:0000313" key="2">
    <source>
        <dbReference type="EMBL" id="KYH34777.1"/>
    </source>
</evidence>
<dbReference type="PANTHER" id="PTHR31157">
    <property type="entry name" value="SCP DOMAIN-CONTAINING PROTEIN"/>
    <property type="match status" value="1"/>
</dbReference>
<dbReference type="PANTHER" id="PTHR31157:SF1">
    <property type="entry name" value="SCP DOMAIN-CONTAINING PROTEIN"/>
    <property type="match status" value="1"/>
</dbReference>
<sequence length="93" mass="10874">MRHNLNYVFIRIEKLSLSYGSPFKMIKNFRINFTMAGENIALGQRTPKEVMNSWMNSPGHRSNILNPNYTEIGVGIAYSKDRGIYWTQMFIRP</sequence>
<protein>
    <submittedName>
        <fullName evidence="2">Cysteine-rich secretory protein family protein</fullName>
    </submittedName>
</protein>
<dbReference type="Gene3D" id="3.40.33.10">
    <property type="entry name" value="CAP"/>
    <property type="match status" value="1"/>
</dbReference>
<dbReference type="Pfam" id="PF00188">
    <property type="entry name" value="CAP"/>
    <property type="match status" value="1"/>
</dbReference>
<dbReference type="PATRIC" id="fig|1121338.3.peg.1278"/>
<dbReference type="Proteomes" id="UP000075531">
    <property type="component" value="Unassembled WGS sequence"/>
</dbReference>
<name>A0A151B541_9CLOT</name>
<dbReference type="OrthoDB" id="9783944at2"/>
<dbReference type="InterPro" id="IPR014044">
    <property type="entry name" value="CAP_dom"/>
</dbReference>
<gene>
    <name evidence="2" type="ORF">CLTEP_12420</name>
</gene>
<dbReference type="AlphaFoldDB" id="A0A151B541"/>
<proteinExistence type="predicted"/>
<accession>A0A151B541</accession>
<feature type="domain" description="SCP" evidence="1">
    <location>
        <begin position="33"/>
        <end position="90"/>
    </location>
</feature>
<dbReference type="InterPro" id="IPR035940">
    <property type="entry name" value="CAP_sf"/>
</dbReference>
<dbReference type="CDD" id="cd05379">
    <property type="entry name" value="CAP_bacterial"/>
    <property type="match status" value="1"/>
</dbReference>
<organism evidence="2 3">
    <name type="scientific">Clostridium tepidiprofundi DSM 19306</name>
    <dbReference type="NCBI Taxonomy" id="1121338"/>
    <lineage>
        <taxon>Bacteria</taxon>
        <taxon>Bacillati</taxon>
        <taxon>Bacillota</taxon>
        <taxon>Clostridia</taxon>
        <taxon>Eubacteriales</taxon>
        <taxon>Clostridiaceae</taxon>
        <taxon>Clostridium</taxon>
    </lineage>
</organism>
<comment type="caution">
    <text evidence="2">The sequence shown here is derived from an EMBL/GenBank/DDBJ whole genome shotgun (WGS) entry which is preliminary data.</text>
</comment>
<evidence type="ECO:0000313" key="3">
    <source>
        <dbReference type="Proteomes" id="UP000075531"/>
    </source>
</evidence>